<evidence type="ECO:0000259" key="1">
    <source>
        <dbReference type="SMART" id="SM00850"/>
    </source>
</evidence>
<comment type="caution">
    <text evidence="2">The sequence shown here is derived from an EMBL/GenBank/DDBJ whole genome shotgun (WGS) entry which is preliminary data.</text>
</comment>
<dbReference type="EMBL" id="VNHS01000009">
    <property type="protein sequence ID" value="TYP71732.1"/>
    <property type="molecule type" value="Genomic_DNA"/>
</dbReference>
<feature type="domain" description="HTH LytTR-type" evidence="1">
    <location>
        <begin position="13"/>
        <end position="114"/>
    </location>
</feature>
<dbReference type="Proteomes" id="UP000323257">
    <property type="component" value="Unassembled WGS sequence"/>
</dbReference>
<accession>A0A5S5BZW1</accession>
<dbReference type="OrthoDB" id="2604364at2"/>
<name>A0A5S5BZW1_9BACL</name>
<organism evidence="2 3">
    <name type="scientific">Paenibacillus methanolicus</name>
    <dbReference type="NCBI Taxonomy" id="582686"/>
    <lineage>
        <taxon>Bacteria</taxon>
        <taxon>Bacillati</taxon>
        <taxon>Bacillota</taxon>
        <taxon>Bacilli</taxon>
        <taxon>Bacillales</taxon>
        <taxon>Paenibacillaceae</taxon>
        <taxon>Paenibacillus</taxon>
    </lineage>
</organism>
<evidence type="ECO:0000313" key="3">
    <source>
        <dbReference type="Proteomes" id="UP000323257"/>
    </source>
</evidence>
<keyword evidence="2" id="KW-0238">DNA-binding</keyword>
<dbReference type="SMART" id="SM00850">
    <property type="entry name" value="LytTR"/>
    <property type="match status" value="1"/>
</dbReference>
<protein>
    <submittedName>
        <fullName evidence="2">LytTr DNA-binding domain-containing protein</fullName>
    </submittedName>
</protein>
<proteinExistence type="predicted"/>
<dbReference type="Gene3D" id="2.40.50.1020">
    <property type="entry name" value="LytTr DNA-binding domain"/>
    <property type="match status" value="1"/>
</dbReference>
<dbReference type="AlphaFoldDB" id="A0A5S5BZW1"/>
<dbReference type="GO" id="GO:0003677">
    <property type="term" value="F:DNA binding"/>
    <property type="evidence" value="ECO:0007669"/>
    <property type="project" value="UniProtKB-KW"/>
</dbReference>
<keyword evidence="3" id="KW-1185">Reference proteome</keyword>
<dbReference type="Pfam" id="PF04397">
    <property type="entry name" value="LytTR"/>
    <property type="match status" value="1"/>
</dbReference>
<sequence>MLHVVKRMGRKEFEIVAIALKEIAHIYIEDGTLHYQSLDGQVYSQITRLEEMERFAQMKGFCKVERGYLAQTDKIVYYNPETHNAYYEDPPARKGATYTPIGRPYVKLLEEKGIMFATNDSVKSKQKFIPFNATIKK</sequence>
<dbReference type="InterPro" id="IPR007492">
    <property type="entry name" value="LytTR_DNA-bd_dom"/>
</dbReference>
<reference evidence="2 3" key="1">
    <citation type="submission" date="2019-07" db="EMBL/GenBank/DDBJ databases">
        <title>Genomic Encyclopedia of Type Strains, Phase III (KMG-III): the genomes of soil and plant-associated and newly described type strains.</title>
        <authorList>
            <person name="Whitman W."/>
        </authorList>
    </citation>
    <scope>NUCLEOTIDE SEQUENCE [LARGE SCALE GENOMIC DNA]</scope>
    <source>
        <strain evidence="2 3">BL24</strain>
    </source>
</reference>
<gene>
    <name evidence="2" type="ORF">BCM02_10910</name>
</gene>
<evidence type="ECO:0000313" key="2">
    <source>
        <dbReference type="EMBL" id="TYP71732.1"/>
    </source>
</evidence>